<evidence type="ECO:0000256" key="3">
    <source>
        <dbReference type="ARBA" id="ARBA00022475"/>
    </source>
</evidence>
<sequence length="905" mass="101942">MEDKQQQTKVMLCIMGIVLTGIVLGSWYGTQQVGADCHYAEYLGGLHIGSFAIYQPFGMVVWRRSAEIMAQMPPGVMKAHFFDLHFGGLLGGVIGYMINKKYQQRTSHGTAAWATEADIKKAKLNAEENGVVCGRNPYNHQIMLHDGPEHILLLAPTRSGKGVGIITPTGIIWKHSIFFFDPKAELWNMTSGWRKKHHHQKVMKFEPLCKDGSGARWNPFAEINFQTTDEMDDVTTIADMMCKTGEKSGGDPFWENSAVALVKGVIMHLLYKYYQEGKDLPNPSDVMSFLSSPDMDTDHLFANMKIYPHISPKEFMEVEEWENELDENGKPKLGKDGKLLRKLKKKYHNPLKEIYGEYIPDLKPYKKALGLQPDTDEWFKVKTLEDLRLAILDYEKDCKPEDKLSWEAPDLSGYSDKSDIDAGISMADAKSPWYHLLVHPKVAESASNMYNGAKETRASIMQTTQTGLDLYQNPLIKANTAVSDFTVRDLLDPKQAVSLYLVLQPNDVEKLRPLTRLFISTMMSKLVRDMDFGEGGGTTNVVKQRLLLMLDEFPQLRKMEQIENQLAICAGYGVKICIVAQNIGQLNQLYTKENGIAANCHVQIYFTPADNDSARMLSDKLGDATIATSSVSSSGRLFEKNTSVSENARKLMTPDEASRMDEEKELVFVTGKRPIYADKIRFFKEPYFVKRVSVKAPPFSDTCTEVKDYDQLFAIHEPERRAQEEKRRKVELARKKAEMAQQQEAEALADSGQQEEKAKNKVPDAEPEKQPVSQTEENGKAAAAEPMQPTAEERKQEAEAFAKEAVCVSCQAHGKPVPQTKEEDFEKEAGNAERTEAHRPEEPQNADNRRAEGAGQPAEPFEERARPEGAYPIEALADEGDDEDDDEFADDADWQKFQQDQKQVG</sequence>
<dbReference type="InterPro" id="IPR003688">
    <property type="entry name" value="TraG/VirD4"/>
</dbReference>
<feature type="compositionally biased region" description="Basic and acidic residues" evidence="7">
    <location>
        <begin position="754"/>
        <end position="769"/>
    </location>
</feature>
<evidence type="ECO:0000313" key="9">
    <source>
        <dbReference type="EMBL" id="TYZ20192.1"/>
    </source>
</evidence>
<feature type="compositionally biased region" description="Polar residues" evidence="7">
    <location>
        <begin position="896"/>
        <end position="905"/>
    </location>
</feature>
<dbReference type="AlphaFoldDB" id="A0A5D6VY37"/>
<dbReference type="GO" id="GO:0005886">
    <property type="term" value="C:plasma membrane"/>
    <property type="evidence" value="ECO:0007669"/>
    <property type="project" value="UniProtKB-SubCell"/>
</dbReference>
<evidence type="ECO:0000256" key="8">
    <source>
        <dbReference type="SAM" id="Phobius"/>
    </source>
</evidence>
<evidence type="ECO:0000313" key="10">
    <source>
        <dbReference type="Proteomes" id="UP000323646"/>
    </source>
</evidence>
<feature type="region of interest" description="Disordered" evidence="7">
    <location>
        <begin position="813"/>
        <end position="905"/>
    </location>
</feature>
<keyword evidence="6 8" id="KW-0472">Membrane</keyword>
<dbReference type="PANTHER" id="PTHR37937">
    <property type="entry name" value="CONJUGATIVE TRANSFER: DNA TRANSPORT"/>
    <property type="match status" value="1"/>
</dbReference>
<comment type="subcellular location">
    <subcellularLocation>
        <location evidence="1">Cell membrane</location>
        <topology evidence="1">Multi-pass membrane protein</topology>
    </subcellularLocation>
</comment>
<evidence type="ECO:0000256" key="4">
    <source>
        <dbReference type="ARBA" id="ARBA00022692"/>
    </source>
</evidence>
<gene>
    <name evidence="9" type="ORF">FZ040_12145</name>
</gene>
<dbReference type="PANTHER" id="PTHR37937:SF1">
    <property type="entry name" value="CONJUGATIVE TRANSFER: DNA TRANSPORT"/>
    <property type="match status" value="1"/>
</dbReference>
<proteinExistence type="inferred from homology"/>
<feature type="compositionally biased region" description="Basic and acidic residues" evidence="7">
    <location>
        <begin position="720"/>
        <end position="738"/>
    </location>
</feature>
<evidence type="ECO:0000256" key="2">
    <source>
        <dbReference type="ARBA" id="ARBA00008806"/>
    </source>
</evidence>
<reference evidence="9 10" key="1">
    <citation type="submission" date="2019-08" db="EMBL/GenBank/DDBJ databases">
        <title>Selenomonas sp. mPRGC5 and Selenomonas sp. mPRGC8 isolated from ruminal fluid of dairy goat (Capra hircus).</title>
        <authorList>
            <person name="Poothong S."/>
            <person name="Nuengjamnong C."/>
            <person name="Tanasupawat S."/>
        </authorList>
    </citation>
    <scope>NUCLEOTIDE SEQUENCE [LARGE SCALE GENOMIC DNA]</scope>
    <source>
        <strain evidence="10">mPRGC5</strain>
    </source>
</reference>
<feature type="transmembrane region" description="Helical" evidence="8">
    <location>
        <begin position="42"/>
        <end position="61"/>
    </location>
</feature>
<dbReference type="InterPro" id="IPR051539">
    <property type="entry name" value="T4SS-coupling_protein"/>
</dbReference>
<comment type="similarity">
    <text evidence="2">Belongs to the VirD4/TraG family.</text>
</comment>
<dbReference type="Gene3D" id="3.40.50.300">
    <property type="entry name" value="P-loop containing nucleotide triphosphate hydrolases"/>
    <property type="match status" value="1"/>
</dbReference>
<dbReference type="Proteomes" id="UP000323646">
    <property type="component" value="Unassembled WGS sequence"/>
</dbReference>
<evidence type="ECO:0000256" key="5">
    <source>
        <dbReference type="ARBA" id="ARBA00022989"/>
    </source>
</evidence>
<feature type="compositionally biased region" description="Acidic residues" evidence="7">
    <location>
        <begin position="876"/>
        <end position="892"/>
    </location>
</feature>
<name>A0A5D6VY37_9FIRM</name>
<evidence type="ECO:0000256" key="6">
    <source>
        <dbReference type="ARBA" id="ARBA00023136"/>
    </source>
</evidence>
<evidence type="ECO:0000256" key="1">
    <source>
        <dbReference type="ARBA" id="ARBA00004651"/>
    </source>
</evidence>
<evidence type="ECO:0000256" key="7">
    <source>
        <dbReference type="SAM" id="MobiDB-lite"/>
    </source>
</evidence>
<protein>
    <submittedName>
        <fullName evidence="9">TraM recognition domain-containing protein</fullName>
    </submittedName>
</protein>
<feature type="region of interest" description="Disordered" evidence="7">
    <location>
        <begin position="720"/>
        <end position="800"/>
    </location>
</feature>
<keyword evidence="3" id="KW-1003">Cell membrane</keyword>
<keyword evidence="4 8" id="KW-0812">Transmembrane</keyword>
<dbReference type="EMBL" id="VTOY01000016">
    <property type="protein sequence ID" value="TYZ20192.1"/>
    <property type="molecule type" value="Genomic_DNA"/>
</dbReference>
<feature type="transmembrane region" description="Helical" evidence="8">
    <location>
        <begin position="81"/>
        <end position="98"/>
    </location>
</feature>
<feature type="compositionally biased region" description="Low complexity" evidence="7">
    <location>
        <begin position="739"/>
        <end position="749"/>
    </location>
</feature>
<keyword evidence="10" id="KW-1185">Reference proteome</keyword>
<dbReference type="RefSeq" id="WP_149172236.1">
    <property type="nucleotide sequence ID" value="NZ_VTOY01000016.1"/>
</dbReference>
<dbReference type="CDD" id="cd01127">
    <property type="entry name" value="TrwB_TraG_TraD_VirD4"/>
    <property type="match status" value="2"/>
</dbReference>
<feature type="transmembrane region" description="Helical" evidence="8">
    <location>
        <begin position="12"/>
        <end position="30"/>
    </location>
</feature>
<feature type="compositionally biased region" description="Basic and acidic residues" evidence="7">
    <location>
        <begin position="820"/>
        <end position="852"/>
    </location>
</feature>
<feature type="compositionally biased region" description="Basic and acidic residues" evidence="7">
    <location>
        <begin position="791"/>
        <end position="800"/>
    </location>
</feature>
<keyword evidence="5 8" id="KW-1133">Transmembrane helix</keyword>
<comment type="caution">
    <text evidence="9">The sequence shown here is derived from an EMBL/GenBank/DDBJ whole genome shotgun (WGS) entry which is preliminary data.</text>
</comment>
<dbReference type="SUPFAM" id="SSF52540">
    <property type="entry name" value="P-loop containing nucleoside triphosphate hydrolases"/>
    <property type="match status" value="1"/>
</dbReference>
<organism evidence="9 10">
    <name type="scientific">Selenomonas ruminis</name>
    <dbReference type="NCBI Taxonomy" id="2593411"/>
    <lineage>
        <taxon>Bacteria</taxon>
        <taxon>Bacillati</taxon>
        <taxon>Bacillota</taxon>
        <taxon>Negativicutes</taxon>
        <taxon>Selenomonadales</taxon>
        <taxon>Selenomonadaceae</taxon>
        <taxon>Selenomonas</taxon>
    </lineage>
</organism>
<dbReference type="InterPro" id="IPR027417">
    <property type="entry name" value="P-loop_NTPase"/>
</dbReference>
<dbReference type="Pfam" id="PF02534">
    <property type="entry name" value="T4SS-DNA_transf"/>
    <property type="match status" value="2"/>
</dbReference>
<dbReference type="OrthoDB" id="9766496at2"/>
<accession>A0A5D6VY37</accession>